<keyword evidence="1" id="KW-0408">Iron</keyword>
<organism evidence="3 4">
    <name type="scientific">Acetobacter malorum</name>
    <dbReference type="NCBI Taxonomy" id="178901"/>
    <lineage>
        <taxon>Bacteria</taxon>
        <taxon>Pseudomonadati</taxon>
        <taxon>Pseudomonadota</taxon>
        <taxon>Alphaproteobacteria</taxon>
        <taxon>Acetobacterales</taxon>
        <taxon>Acetobacteraceae</taxon>
        <taxon>Acetobacter</taxon>
    </lineage>
</organism>
<gene>
    <name evidence="3" type="ORF">HK23_00490</name>
</gene>
<dbReference type="SMART" id="SM00899">
    <property type="entry name" value="FeoA"/>
    <property type="match status" value="1"/>
</dbReference>
<dbReference type="PANTHER" id="PTHR42954:SF2">
    <property type="entry name" value="FE(2+) TRANSPORT PROTEIN A"/>
    <property type="match status" value="1"/>
</dbReference>
<dbReference type="Proteomes" id="UP000242683">
    <property type="component" value="Unassembled WGS sequence"/>
</dbReference>
<dbReference type="Pfam" id="PF04023">
    <property type="entry name" value="FeoA"/>
    <property type="match status" value="1"/>
</dbReference>
<dbReference type="InterPro" id="IPR038157">
    <property type="entry name" value="FeoA_core_dom"/>
</dbReference>
<evidence type="ECO:0000313" key="4">
    <source>
        <dbReference type="Proteomes" id="UP000242683"/>
    </source>
</evidence>
<feature type="domain" description="Ferrous iron transporter FeoA-like" evidence="2">
    <location>
        <begin position="1"/>
        <end position="77"/>
    </location>
</feature>
<dbReference type="EMBL" id="JOPG01000001">
    <property type="protein sequence ID" value="OUJ07785.1"/>
    <property type="molecule type" value="Genomic_DNA"/>
</dbReference>
<protein>
    <recommendedName>
        <fullName evidence="2">Ferrous iron transporter FeoA-like domain-containing protein</fullName>
    </recommendedName>
</protein>
<dbReference type="RefSeq" id="WP_086652458.1">
    <property type="nucleotide sequence ID" value="NZ_JOPG01000001.1"/>
</dbReference>
<accession>A0A1Y3GEW6</accession>
<evidence type="ECO:0000313" key="3">
    <source>
        <dbReference type="EMBL" id="OUJ07785.1"/>
    </source>
</evidence>
<evidence type="ECO:0000259" key="2">
    <source>
        <dbReference type="SMART" id="SM00899"/>
    </source>
</evidence>
<dbReference type="PANTHER" id="PTHR42954">
    <property type="entry name" value="FE(2+) TRANSPORT PROTEIN A"/>
    <property type="match status" value="1"/>
</dbReference>
<sequence>MRLNELPLECQGIIDHVAPTTPADPIARRLEEFGFVPGEPVKVVAFGPFGGDPMAVEIGFTRFALRRSEAARVVMQDSAEALSKLDPTLHTASPGQTEEA</sequence>
<name>A0A1Y3GEW6_9PROT</name>
<dbReference type="GO" id="GO:0046914">
    <property type="term" value="F:transition metal ion binding"/>
    <property type="evidence" value="ECO:0007669"/>
    <property type="project" value="InterPro"/>
</dbReference>
<reference evidence="4" key="1">
    <citation type="submission" date="2014-06" db="EMBL/GenBank/DDBJ databases">
        <authorList>
            <person name="Winans N.J."/>
            <person name="Newell P.D."/>
            <person name="Douglas A.E."/>
        </authorList>
    </citation>
    <scope>NUCLEOTIDE SEQUENCE [LARGE SCALE GENOMIC DNA]</scope>
    <source>
        <strain evidence="4">DsW_057</strain>
    </source>
</reference>
<evidence type="ECO:0000256" key="1">
    <source>
        <dbReference type="ARBA" id="ARBA00023004"/>
    </source>
</evidence>
<comment type="caution">
    <text evidence="3">The sequence shown here is derived from an EMBL/GenBank/DDBJ whole genome shotgun (WGS) entry which is preliminary data.</text>
</comment>
<dbReference type="SUPFAM" id="SSF50037">
    <property type="entry name" value="C-terminal domain of transcriptional repressors"/>
    <property type="match status" value="1"/>
</dbReference>
<dbReference type="InterPro" id="IPR007167">
    <property type="entry name" value="Fe-transptr_FeoA-like"/>
</dbReference>
<dbReference type="InterPro" id="IPR052713">
    <property type="entry name" value="FeoA"/>
</dbReference>
<dbReference type="AlphaFoldDB" id="A0A1Y3GEW6"/>
<dbReference type="OrthoDB" id="7173531at2"/>
<dbReference type="Gene3D" id="2.30.30.90">
    <property type="match status" value="1"/>
</dbReference>
<dbReference type="InterPro" id="IPR008988">
    <property type="entry name" value="Transcriptional_repressor_C"/>
</dbReference>
<proteinExistence type="predicted"/>